<evidence type="ECO:0000256" key="2">
    <source>
        <dbReference type="ARBA" id="ARBA00022490"/>
    </source>
</evidence>
<gene>
    <name evidence="10" type="primary">KIF21B_2</name>
    <name evidence="10" type="ORF">Ciccas_007353</name>
</gene>
<feature type="domain" description="KIF21A/B second helical" evidence="9">
    <location>
        <begin position="379"/>
        <end position="554"/>
    </location>
</feature>
<dbReference type="Pfam" id="PF25764">
    <property type="entry name" value="KIF21A_4th"/>
    <property type="match status" value="1"/>
</dbReference>
<comment type="subcellular location">
    <subcellularLocation>
        <location evidence="1">Cytoplasm</location>
    </subcellularLocation>
</comment>
<dbReference type="EMBL" id="JBJKFK010001117">
    <property type="protein sequence ID" value="KAL3314040.1"/>
    <property type="molecule type" value="Genomic_DNA"/>
</dbReference>
<evidence type="ECO:0000313" key="10">
    <source>
        <dbReference type="EMBL" id="KAL3314040.1"/>
    </source>
</evidence>
<evidence type="ECO:0000256" key="1">
    <source>
        <dbReference type="ARBA" id="ARBA00004496"/>
    </source>
</evidence>
<evidence type="ECO:0000313" key="11">
    <source>
        <dbReference type="Proteomes" id="UP001626550"/>
    </source>
</evidence>
<comment type="caution">
    <text evidence="10">The sequence shown here is derived from an EMBL/GenBank/DDBJ whole genome shotgun (WGS) entry which is preliminary data.</text>
</comment>
<feature type="coiled-coil region" evidence="7">
    <location>
        <begin position="6"/>
        <end position="33"/>
    </location>
</feature>
<dbReference type="PANTHER" id="PTHR47969:SF15">
    <property type="entry name" value="CHROMOSOME-ASSOCIATED KINESIN KIF4A-RELATED"/>
    <property type="match status" value="1"/>
</dbReference>
<keyword evidence="3" id="KW-0493">Microtubule</keyword>
<evidence type="ECO:0000256" key="5">
    <source>
        <dbReference type="ARBA" id="ARBA00022840"/>
    </source>
</evidence>
<dbReference type="Pfam" id="PF23203">
    <property type="entry name" value="KIF21A"/>
    <property type="match status" value="1"/>
</dbReference>
<evidence type="ECO:0000256" key="4">
    <source>
        <dbReference type="ARBA" id="ARBA00022741"/>
    </source>
</evidence>
<feature type="compositionally biased region" description="Basic and acidic residues" evidence="8">
    <location>
        <begin position="249"/>
        <end position="260"/>
    </location>
</feature>
<feature type="compositionally biased region" description="Acidic residues" evidence="8">
    <location>
        <begin position="123"/>
        <end position="135"/>
    </location>
</feature>
<accession>A0ABD2Q350</accession>
<evidence type="ECO:0000256" key="7">
    <source>
        <dbReference type="SAM" id="Coils"/>
    </source>
</evidence>
<dbReference type="InterPro" id="IPR056532">
    <property type="entry name" value="KIF21A/B_hel_2"/>
</dbReference>
<evidence type="ECO:0000256" key="3">
    <source>
        <dbReference type="ARBA" id="ARBA00022701"/>
    </source>
</evidence>
<keyword evidence="4" id="KW-0547">Nucleotide-binding</keyword>
<dbReference type="GO" id="GO:0005737">
    <property type="term" value="C:cytoplasm"/>
    <property type="evidence" value="ECO:0007669"/>
    <property type="project" value="UniProtKB-SubCell"/>
</dbReference>
<evidence type="ECO:0000259" key="9">
    <source>
        <dbReference type="Pfam" id="PF23203"/>
    </source>
</evidence>
<proteinExistence type="predicted"/>
<dbReference type="AlphaFoldDB" id="A0ABD2Q350"/>
<keyword evidence="6 7" id="KW-0175">Coiled coil</keyword>
<keyword evidence="11" id="KW-1185">Reference proteome</keyword>
<evidence type="ECO:0000256" key="8">
    <source>
        <dbReference type="SAM" id="MobiDB-lite"/>
    </source>
</evidence>
<dbReference type="GO" id="GO:0005874">
    <property type="term" value="C:microtubule"/>
    <property type="evidence" value="ECO:0007669"/>
    <property type="project" value="UniProtKB-KW"/>
</dbReference>
<keyword evidence="2" id="KW-0963">Cytoplasm</keyword>
<dbReference type="Proteomes" id="UP001626550">
    <property type="component" value="Unassembled WGS sequence"/>
</dbReference>
<dbReference type="InterPro" id="IPR027640">
    <property type="entry name" value="Kinesin-like_fam"/>
</dbReference>
<dbReference type="GO" id="GO:0005524">
    <property type="term" value="F:ATP binding"/>
    <property type="evidence" value="ECO:0007669"/>
    <property type="project" value="UniProtKB-KW"/>
</dbReference>
<feature type="region of interest" description="Disordered" evidence="8">
    <location>
        <begin position="116"/>
        <end position="153"/>
    </location>
</feature>
<evidence type="ECO:0000256" key="6">
    <source>
        <dbReference type="ARBA" id="ARBA00023054"/>
    </source>
</evidence>
<dbReference type="PANTHER" id="PTHR47969">
    <property type="entry name" value="CHROMOSOME-ASSOCIATED KINESIN KIF4A-RELATED"/>
    <property type="match status" value="1"/>
</dbReference>
<feature type="region of interest" description="Disordered" evidence="8">
    <location>
        <begin position="241"/>
        <end position="260"/>
    </location>
</feature>
<keyword evidence="5" id="KW-0067">ATP-binding</keyword>
<protein>
    <submittedName>
        <fullName evidence="10">Kinesin-like protein kif21b</fullName>
    </submittedName>
</protein>
<sequence length="590" mass="67165">MLQAANEDLRIKNKALAVKCQNLEARNAALSLDVQSSSLAQRFPESGDSARLEQMRAYALEVETLRSQLVEKEALVTAYQRALAKPMQTNYLDAALVEVSESSELDLPLKQKMKKRVKREATSLDEEEEDEEDTTESMASTDDSLSDEHETQVHEAIASVSATIDTKKEKLQVLEQKARTLETERNRLAVLIRDLTLRIKATEAERDAELAKAEQHSSDKVRAVKEFYEKKLKTMQKEIRSAYQARQDQQNRDRDNAKNEAEIRRLRQDLKELQKHKADLTKQLRQAKTAESKAAAELQETRRAKVLADTQLKRLKDSHTIAMQRKNEEIMRLRRDQTVKQSSISKPATPIGRSRSAMAIRVPNRSRAMPIFTSRPNTAFKRVKDKWQRINQDIDILVARKETLHSLQKDLETWLKERELVSRRLAHSKEALKTCPNHLLVTVQSDMASAEAQLKSTQEQIDECKESILDLESQLNLPSMPKRAEAVTNLVSVCARARMILPLVLTAINMHVRMTLSRLPLQTSSFSDIVNLADARALMSQLFSLIVEKSLEVHRLSKKAATMPVDDQPPASLDEDELDVMRGELMIDHT</sequence>
<feature type="coiled-coil region" evidence="7">
    <location>
        <begin position="440"/>
        <end position="474"/>
    </location>
</feature>
<organism evidence="10 11">
    <name type="scientific">Cichlidogyrus casuarinus</name>
    <dbReference type="NCBI Taxonomy" id="1844966"/>
    <lineage>
        <taxon>Eukaryota</taxon>
        <taxon>Metazoa</taxon>
        <taxon>Spiralia</taxon>
        <taxon>Lophotrochozoa</taxon>
        <taxon>Platyhelminthes</taxon>
        <taxon>Monogenea</taxon>
        <taxon>Monopisthocotylea</taxon>
        <taxon>Dactylogyridea</taxon>
        <taxon>Ancyrocephalidae</taxon>
        <taxon>Cichlidogyrus</taxon>
    </lineage>
</organism>
<name>A0ABD2Q350_9PLAT</name>
<reference evidence="10 11" key="1">
    <citation type="submission" date="2024-11" db="EMBL/GenBank/DDBJ databases">
        <title>Adaptive evolution of stress response genes in parasites aligns with host niche diversity.</title>
        <authorList>
            <person name="Hahn C."/>
            <person name="Resl P."/>
        </authorList>
    </citation>
    <scope>NUCLEOTIDE SEQUENCE [LARGE SCALE GENOMIC DNA]</scope>
    <source>
        <strain evidence="10">EGGRZ-B1_66</strain>
        <tissue evidence="10">Body</tissue>
    </source>
</reference>